<dbReference type="AlphaFoldDB" id="X1C2G9"/>
<protein>
    <submittedName>
        <fullName evidence="2">Uncharacterized protein</fullName>
    </submittedName>
</protein>
<accession>X1C2G9</accession>
<gene>
    <name evidence="2" type="ORF">S01H4_37592</name>
</gene>
<reference evidence="2" key="1">
    <citation type="journal article" date="2014" name="Front. Microbiol.">
        <title>High frequency of phylogenetically diverse reductive dehalogenase-homologous genes in deep subseafloor sedimentary metagenomes.</title>
        <authorList>
            <person name="Kawai M."/>
            <person name="Futagami T."/>
            <person name="Toyoda A."/>
            <person name="Takaki Y."/>
            <person name="Nishi S."/>
            <person name="Hori S."/>
            <person name="Arai W."/>
            <person name="Tsubouchi T."/>
            <person name="Morono Y."/>
            <person name="Uchiyama I."/>
            <person name="Ito T."/>
            <person name="Fujiyama A."/>
            <person name="Inagaki F."/>
            <person name="Takami H."/>
        </authorList>
    </citation>
    <scope>NUCLEOTIDE SEQUENCE</scope>
    <source>
        <strain evidence="2">Expedition CK06-06</strain>
    </source>
</reference>
<feature type="region of interest" description="Disordered" evidence="1">
    <location>
        <begin position="1"/>
        <end position="22"/>
    </location>
</feature>
<dbReference type="EMBL" id="BART01020213">
    <property type="protein sequence ID" value="GAH01462.1"/>
    <property type="molecule type" value="Genomic_DNA"/>
</dbReference>
<evidence type="ECO:0000313" key="2">
    <source>
        <dbReference type="EMBL" id="GAH01462.1"/>
    </source>
</evidence>
<organism evidence="2">
    <name type="scientific">marine sediment metagenome</name>
    <dbReference type="NCBI Taxonomy" id="412755"/>
    <lineage>
        <taxon>unclassified sequences</taxon>
        <taxon>metagenomes</taxon>
        <taxon>ecological metagenomes</taxon>
    </lineage>
</organism>
<sequence>MEREMSDEELMDRGYDQQTDYSQESQARNANWNLRHLTISETTLKFLQKDPNLHDLMPLIDQICSTNNLDNKSIELYRCMISSKILEKMAWTDEDDETGFGNLDTARMYLFQFLDGTRGGYRGKLATILKRVYASEGGPPKRKKFLGLF</sequence>
<feature type="compositionally biased region" description="Acidic residues" evidence="1">
    <location>
        <begin position="1"/>
        <end position="10"/>
    </location>
</feature>
<name>X1C2G9_9ZZZZ</name>
<comment type="caution">
    <text evidence="2">The sequence shown here is derived from an EMBL/GenBank/DDBJ whole genome shotgun (WGS) entry which is preliminary data.</text>
</comment>
<proteinExistence type="predicted"/>
<evidence type="ECO:0000256" key="1">
    <source>
        <dbReference type="SAM" id="MobiDB-lite"/>
    </source>
</evidence>